<protein>
    <submittedName>
        <fullName evidence="1">Uncharacterized protein</fullName>
    </submittedName>
</protein>
<dbReference type="Proteomes" id="UP001152607">
    <property type="component" value="Unassembled WGS sequence"/>
</dbReference>
<name>A0A9W4U4L4_9PLEO</name>
<keyword evidence="2" id="KW-1185">Reference proteome</keyword>
<reference evidence="1" key="1">
    <citation type="submission" date="2023-01" db="EMBL/GenBank/DDBJ databases">
        <authorList>
            <person name="Van Ghelder C."/>
            <person name="Rancurel C."/>
        </authorList>
    </citation>
    <scope>NUCLEOTIDE SEQUENCE</scope>
    <source>
        <strain evidence="1">CNCM I-4278</strain>
    </source>
</reference>
<gene>
    <name evidence="1" type="ORF">PDIGIT_LOCUS2811</name>
</gene>
<proteinExistence type="predicted"/>
<comment type="caution">
    <text evidence="1">The sequence shown here is derived from an EMBL/GenBank/DDBJ whole genome shotgun (WGS) entry which is preliminary data.</text>
</comment>
<evidence type="ECO:0000313" key="2">
    <source>
        <dbReference type="Proteomes" id="UP001152607"/>
    </source>
</evidence>
<organism evidence="1 2">
    <name type="scientific">Periconia digitata</name>
    <dbReference type="NCBI Taxonomy" id="1303443"/>
    <lineage>
        <taxon>Eukaryota</taxon>
        <taxon>Fungi</taxon>
        <taxon>Dikarya</taxon>
        <taxon>Ascomycota</taxon>
        <taxon>Pezizomycotina</taxon>
        <taxon>Dothideomycetes</taxon>
        <taxon>Pleosporomycetidae</taxon>
        <taxon>Pleosporales</taxon>
        <taxon>Massarineae</taxon>
        <taxon>Periconiaceae</taxon>
        <taxon>Periconia</taxon>
    </lineage>
</organism>
<sequence length="99" mass="11305">MFWPRIQNAWNGAVEKHAFADFTRLSHFCKKEADTLITRLCHLLVVCLTLPFIETITTDGTIASARFSMSRSIYFTVTLAPPMSDYLLSNFLHIKTMCS</sequence>
<dbReference type="AlphaFoldDB" id="A0A9W4U4L4"/>
<dbReference type="EMBL" id="CAOQHR010000002">
    <property type="protein sequence ID" value="CAI6300337.1"/>
    <property type="molecule type" value="Genomic_DNA"/>
</dbReference>
<evidence type="ECO:0000313" key="1">
    <source>
        <dbReference type="EMBL" id="CAI6300337.1"/>
    </source>
</evidence>
<accession>A0A9W4U4L4</accession>